<dbReference type="CDD" id="cd07067">
    <property type="entry name" value="HP_PGM_like"/>
    <property type="match status" value="1"/>
</dbReference>
<dbReference type="SMART" id="SM00855">
    <property type="entry name" value="PGAM"/>
    <property type="match status" value="1"/>
</dbReference>
<sequence>MLKKNRKITPPTPYEKIEPDWYKPYTQIYLIRHCEPDRHFLPTAGNPEMPLSAEGRQQLKYLLKKLKTSHIDCLYASEYQRALETAQPLARYLKKRIIVDPRLNEIDWHDWHKVKYFHMTEKTREKKFPSYKKMDRRLDQYQDKTRRVLADIFEHNKNKKIAIFCHGNIIRTIITSIINSDIIGFLSMEIYQSSITKLTIDKSGYVKINYLNSISHLPHHTQEDLFLAGRKK</sequence>
<evidence type="ECO:0008006" key="4">
    <source>
        <dbReference type="Google" id="ProtNLM"/>
    </source>
</evidence>
<dbReference type="Proteomes" id="UP000230405">
    <property type="component" value="Unassembled WGS sequence"/>
</dbReference>
<dbReference type="InterPro" id="IPR029033">
    <property type="entry name" value="His_PPase_superfam"/>
</dbReference>
<dbReference type="PANTHER" id="PTHR20935">
    <property type="entry name" value="PHOSPHOGLYCERATE MUTASE-RELATED"/>
    <property type="match status" value="1"/>
</dbReference>
<comment type="caution">
    <text evidence="2">The sequence shown here is derived from an EMBL/GenBank/DDBJ whole genome shotgun (WGS) entry which is preliminary data.</text>
</comment>
<dbReference type="AlphaFoldDB" id="A0A2M7VDF2"/>
<dbReference type="GO" id="GO:0016787">
    <property type="term" value="F:hydrolase activity"/>
    <property type="evidence" value="ECO:0007669"/>
    <property type="project" value="UniProtKB-KW"/>
</dbReference>
<dbReference type="InterPro" id="IPR013078">
    <property type="entry name" value="His_Pase_superF_clade-1"/>
</dbReference>
<dbReference type="PANTHER" id="PTHR20935:SF0">
    <property type="entry name" value="SERINE_THREONINE-PROTEIN PHOSPHATASE PGAM5, MITOCHONDRIAL"/>
    <property type="match status" value="1"/>
</dbReference>
<evidence type="ECO:0000256" key="1">
    <source>
        <dbReference type="ARBA" id="ARBA00022801"/>
    </source>
</evidence>
<evidence type="ECO:0000313" key="3">
    <source>
        <dbReference type="Proteomes" id="UP000230405"/>
    </source>
</evidence>
<name>A0A2M7VDF2_9BACT</name>
<evidence type="ECO:0000313" key="2">
    <source>
        <dbReference type="EMBL" id="PIZ98456.1"/>
    </source>
</evidence>
<organism evidence="2 3">
    <name type="scientific">Candidatus Komeilibacteria bacterium CG_4_10_14_0_2_um_filter_37_10</name>
    <dbReference type="NCBI Taxonomy" id="1974470"/>
    <lineage>
        <taxon>Bacteria</taxon>
        <taxon>Candidatus Komeiliibacteriota</taxon>
    </lineage>
</organism>
<keyword evidence="1" id="KW-0378">Hydrolase</keyword>
<accession>A0A2M7VDF2</accession>
<gene>
    <name evidence="2" type="ORF">COX77_04485</name>
</gene>
<dbReference type="SUPFAM" id="SSF53254">
    <property type="entry name" value="Phosphoglycerate mutase-like"/>
    <property type="match status" value="1"/>
</dbReference>
<proteinExistence type="predicted"/>
<dbReference type="InterPro" id="IPR051021">
    <property type="entry name" value="Mito_Ser/Thr_phosphatase"/>
</dbReference>
<dbReference type="Gene3D" id="3.40.50.1240">
    <property type="entry name" value="Phosphoglycerate mutase-like"/>
    <property type="match status" value="1"/>
</dbReference>
<protein>
    <recommendedName>
        <fullName evidence="4">Histidine phosphatase family protein</fullName>
    </recommendedName>
</protein>
<dbReference type="EMBL" id="PFPO01000086">
    <property type="protein sequence ID" value="PIZ98456.1"/>
    <property type="molecule type" value="Genomic_DNA"/>
</dbReference>
<reference evidence="3" key="1">
    <citation type="submission" date="2017-09" db="EMBL/GenBank/DDBJ databases">
        <title>Depth-based differentiation of microbial function through sediment-hosted aquifers and enrichment of novel symbionts in the deep terrestrial subsurface.</title>
        <authorList>
            <person name="Probst A.J."/>
            <person name="Ladd B."/>
            <person name="Jarett J.K."/>
            <person name="Geller-Mcgrath D.E."/>
            <person name="Sieber C.M.K."/>
            <person name="Emerson J.B."/>
            <person name="Anantharaman K."/>
            <person name="Thomas B.C."/>
            <person name="Malmstrom R."/>
            <person name="Stieglmeier M."/>
            <person name="Klingl A."/>
            <person name="Woyke T."/>
            <person name="Ryan C.M."/>
            <person name="Banfield J.F."/>
        </authorList>
    </citation>
    <scope>NUCLEOTIDE SEQUENCE [LARGE SCALE GENOMIC DNA]</scope>
</reference>
<dbReference type="Pfam" id="PF00300">
    <property type="entry name" value="His_Phos_1"/>
    <property type="match status" value="1"/>
</dbReference>